<name>A0A177KZ13_9BACI</name>
<dbReference type="AlphaFoldDB" id="A0A177KZ13"/>
<proteinExistence type="predicted"/>
<comment type="caution">
    <text evidence="2">The sequence shown here is derived from an EMBL/GenBank/DDBJ whole genome shotgun (WGS) entry which is preliminary data.</text>
</comment>
<keyword evidence="1" id="KW-0472">Membrane</keyword>
<sequence>MFVLILCLFVAGCLLMFFSFGLDEEEITKQIEKVNRLRMEIKRQYDSDEVHSIMVKAGIPFSLYHYQLVRWISLLLLALSFLFGYLVGKEANVYILILTLILYFITKPVTHIFRYRSPFQLVIDSALVHRRARYNDELYLAVAQMKNSFLIKKNRPPSSQRVLEEVRQYTNYTREVFNRFMSYWQLGEKDLAVQYFETAIGTAEAKNICQVFLKLDDLNPEDLKQQLDAYQDIYRTRRETAKRKRNEHRSNILFALVFTTILVLTINFLTIGFGIDYIKNMDDFM</sequence>
<dbReference type="EMBL" id="LQWZ01000007">
    <property type="protein sequence ID" value="OAH58658.1"/>
    <property type="molecule type" value="Genomic_DNA"/>
</dbReference>
<protein>
    <recommendedName>
        <fullName evidence="4">Type II secretion system protein GspF domain-containing protein</fullName>
    </recommendedName>
</protein>
<accession>A0A177KZ13</accession>
<evidence type="ECO:0000313" key="2">
    <source>
        <dbReference type="EMBL" id="OAH58658.1"/>
    </source>
</evidence>
<dbReference type="Proteomes" id="UP000077271">
    <property type="component" value="Unassembled WGS sequence"/>
</dbReference>
<evidence type="ECO:0008006" key="4">
    <source>
        <dbReference type="Google" id="ProtNLM"/>
    </source>
</evidence>
<keyword evidence="1" id="KW-0812">Transmembrane</keyword>
<gene>
    <name evidence="2" type="ORF">AWH48_16810</name>
</gene>
<organism evidence="2 3">
    <name type="scientific">Domibacillus aminovorans</name>
    <dbReference type="NCBI Taxonomy" id="29332"/>
    <lineage>
        <taxon>Bacteria</taxon>
        <taxon>Bacillati</taxon>
        <taxon>Bacillota</taxon>
        <taxon>Bacilli</taxon>
        <taxon>Bacillales</taxon>
        <taxon>Bacillaceae</taxon>
        <taxon>Domibacillus</taxon>
    </lineage>
</organism>
<evidence type="ECO:0000256" key="1">
    <source>
        <dbReference type="SAM" id="Phobius"/>
    </source>
</evidence>
<keyword evidence="1" id="KW-1133">Transmembrane helix</keyword>
<feature type="transmembrane region" description="Helical" evidence="1">
    <location>
        <begin position="68"/>
        <end position="88"/>
    </location>
</feature>
<dbReference type="OrthoDB" id="2541519at2"/>
<reference evidence="2 3" key="1">
    <citation type="submission" date="2016-01" db="EMBL/GenBank/DDBJ databases">
        <title>Investigation of taxonomic status of Bacillus aminovorans.</title>
        <authorList>
            <person name="Verma A."/>
            <person name="Pal Y."/>
            <person name="Krishnamurthi S."/>
        </authorList>
    </citation>
    <scope>NUCLEOTIDE SEQUENCE [LARGE SCALE GENOMIC DNA]</scope>
    <source>
        <strain evidence="2 3">DSM 4337</strain>
    </source>
</reference>
<evidence type="ECO:0000313" key="3">
    <source>
        <dbReference type="Proteomes" id="UP000077271"/>
    </source>
</evidence>
<dbReference type="RefSeq" id="WP_063974497.1">
    <property type="nucleotide sequence ID" value="NZ_LQWZ01000007.1"/>
</dbReference>
<feature type="transmembrane region" description="Helical" evidence="1">
    <location>
        <begin position="252"/>
        <end position="275"/>
    </location>
</feature>